<evidence type="ECO:0000256" key="1">
    <source>
        <dbReference type="SAM" id="Phobius"/>
    </source>
</evidence>
<evidence type="ECO:0000313" key="3">
    <source>
        <dbReference type="Proteomes" id="UP000004810"/>
    </source>
</evidence>
<comment type="caution">
    <text evidence="2">The sequence shown here is derived from an EMBL/GenBank/DDBJ whole genome shotgun (WGS) entry which is preliminary data.</text>
</comment>
<keyword evidence="1" id="KW-0812">Transmembrane</keyword>
<keyword evidence="1" id="KW-1133">Transmembrane helix</keyword>
<keyword evidence="1" id="KW-0472">Membrane</keyword>
<gene>
    <name evidence="2" type="ORF">WUBG_17979</name>
</gene>
<dbReference type="AlphaFoldDB" id="J9E6Z7"/>
<accession>J9E6Z7</accession>
<feature type="non-terminal residue" evidence="2">
    <location>
        <position position="1"/>
    </location>
</feature>
<evidence type="ECO:0000313" key="2">
    <source>
        <dbReference type="EMBL" id="EJW71114.1"/>
    </source>
</evidence>
<protein>
    <submittedName>
        <fullName evidence="2">Uncharacterized protein</fullName>
    </submittedName>
</protein>
<feature type="transmembrane region" description="Helical" evidence="1">
    <location>
        <begin position="12"/>
        <end position="31"/>
    </location>
</feature>
<sequence length="59" mass="6501">IFYSSVLDLHTQMIILAVSLIAASICFTIAWKIHLREIEIVSSAKHTTSISIVCGNNNL</sequence>
<name>J9E6Z7_WUCBA</name>
<dbReference type="Proteomes" id="UP000004810">
    <property type="component" value="Unassembled WGS sequence"/>
</dbReference>
<dbReference type="EMBL" id="ADBV01019497">
    <property type="protein sequence ID" value="EJW71114.1"/>
    <property type="molecule type" value="Genomic_DNA"/>
</dbReference>
<proteinExistence type="predicted"/>
<reference evidence="3" key="1">
    <citation type="submission" date="2012-08" db="EMBL/GenBank/DDBJ databases">
        <title>The Genome Sequence of Wuchereria bancrofti.</title>
        <authorList>
            <person name="Nutman T.B."/>
            <person name="Fink D.L."/>
            <person name="Russ C."/>
            <person name="Young S."/>
            <person name="Zeng Q."/>
            <person name="Koehrsen M."/>
            <person name="Alvarado L."/>
            <person name="Berlin A."/>
            <person name="Chapman S.B."/>
            <person name="Chen Z."/>
            <person name="Freedman E."/>
            <person name="Gellesch M."/>
            <person name="Goldberg J."/>
            <person name="Griggs A."/>
            <person name="Gujja S."/>
            <person name="Heilman E.R."/>
            <person name="Heiman D."/>
            <person name="Hepburn T."/>
            <person name="Howarth C."/>
            <person name="Jen D."/>
            <person name="Larson L."/>
            <person name="Lewis B."/>
            <person name="Mehta T."/>
            <person name="Park D."/>
            <person name="Pearson M."/>
            <person name="Roberts A."/>
            <person name="Saif S."/>
            <person name="Shea T."/>
            <person name="Shenoy N."/>
            <person name="Sisk P."/>
            <person name="Stolte C."/>
            <person name="Sykes S."/>
            <person name="Walk T."/>
            <person name="White J."/>
            <person name="Yandava C."/>
            <person name="Haas B."/>
            <person name="Henn M.R."/>
            <person name="Nusbaum C."/>
            <person name="Birren B."/>
        </authorList>
    </citation>
    <scope>NUCLEOTIDE SEQUENCE [LARGE SCALE GENOMIC DNA]</scope>
    <source>
        <strain evidence="3">NA</strain>
    </source>
</reference>
<organism evidence="2 3">
    <name type="scientific">Wuchereria bancrofti</name>
    <dbReference type="NCBI Taxonomy" id="6293"/>
    <lineage>
        <taxon>Eukaryota</taxon>
        <taxon>Metazoa</taxon>
        <taxon>Ecdysozoa</taxon>
        <taxon>Nematoda</taxon>
        <taxon>Chromadorea</taxon>
        <taxon>Rhabditida</taxon>
        <taxon>Spirurina</taxon>
        <taxon>Spiruromorpha</taxon>
        <taxon>Filarioidea</taxon>
        <taxon>Onchocercidae</taxon>
        <taxon>Wuchereria</taxon>
    </lineage>
</organism>